<dbReference type="AlphaFoldDB" id="A0A2K2FB93"/>
<keyword evidence="1" id="KW-0472">Membrane</keyword>
<name>A0A2K2FB93_9CLOT</name>
<proteinExistence type="predicted"/>
<keyword evidence="1" id="KW-0812">Transmembrane</keyword>
<feature type="domain" description="Phosphodiester glycosidase" evidence="2">
    <location>
        <begin position="242"/>
        <end position="413"/>
    </location>
</feature>
<protein>
    <recommendedName>
        <fullName evidence="2">Phosphodiester glycosidase domain-containing protein</fullName>
    </recommendedName>
</protein>
<dbReference type="PANTHER" id="PTHR40446:SF2">
    <property type="entry name" value="N-ACETYLGLUCOSAMINE-1-PHOSPHODIESTER ALPHA-N-ACETYLGLUCOSAMINIDASE"/>
    <property type="match status" value="1"/>
</dbReference>
<dbReference type="InterPro" id="IPR018711">
    <property type="entry name" value="NAGPA"/>
</dbReference>
<evidence type="ECO:0000256" key="1">
    <source>
        <dbReference type="SAM" id="Phobius"/>
    </source>
</evidence>
<keyword evidence="1" id="KW-1133">Transmembrane helix</keyword>
<comment type="caution">
    <text evidence="3">The sequence shown here is derived from an EMBL/GenBank/DDBJ whole genome shotgun (WGS) entry which is preliminary data.</text>
</comment>
<accession>A0A2K2FB93</accession>
<dbReference type="Proteomes" id="UP000236151">
    <property type="component" value="Unassembled WGS sequence"/>
</dbReference>
<evidence type="ECO:0000313" key="4">
    <source>
        <dbReference type="Proteomes" id="UP000236151"/>
    </source>
</evidence>
<dbReference type="Pfam" id="PF09992">
    <property type="entry name" value="NAGPA"/>
    <property type="match status" value="1"/>
</dbReference>
<dbReference type="KEGG" id="cthd:CDO33_00235"/>
<feature type="transmembrane region" description="Helical" evidence="1">
    <location>
        <begin position="47"/>
        <end position="70"/>
    </location>
</feature>
<reference evidence="3 4" key="1">
    <citation type="submission" date="2017-06" db="EMBL/GenBank/DDBJ databases">
        <title>Investigating the central metabolism of Clostridium thermosuccinogenes.</title>
        <authorList>
            <person name="Koendjbiharie J.G."/>
            <person name="van Kranenburg R."/>
        </authorList>
    </citation>
    <scope>NUCLEOTIDE SEQUENCE [LARGE SCALE GENOMIC DNA]</scope>
    <source>
        <strain evidence="3 4">DSM 5806</strain>
    </source>
</reference>
<sequence>MKRLWRRLLKAEESAWRIHCISSSANRQKIGIRLQVRMNRALRKIPALIIFTLIIAIMSFILIYAGHFLFEEKVDEEKKEEPGPVEILPPPVNYLRLKETINGNKQEINILEIDPGSEKVRVKPVLSFDSIFGFEKLTEIAARSNAYAAVNAGFFYEYGQPSGMVMIDGKLISASTGEYPVFIIAGGKAELKEIDMELRLSYGTGEIEIDSMNTLGNSGKAVVYTREFGTTNRAETENITVTVRNNKVESISEYSGEVSIPKDGFLLTFYKPYRYDLSNMPIQEGERVELIQAPALGEDAQAYECGDWIVKDGQIVIGERSKWVGSLENRDPRTAIGIKADGTIVLMTVDGRQPEHSVGFTGKELGDFLLKYGVVNAAMLDGGASTEMVLEGNIVNRPSYKGAERLVAGAFVVIMED</sequence>
<dbReference type="PANTHER" id="PTHR40446">
    <property type="entry name" value="N-ACETYLGLUCOSAMINE-1-PHOSPHODIESTER ALPHA-N-ACETYLGLUCOSAMINIDASE"/>
    <property type="match status" value="1"/>
</dbReference>
<evidence type="ECO:0000313" key="3">
    <source>
        <dbReference type="EMBL" id="PNT97595.1"/>
    </source>
</evidence>
<evidence type="ECO:0000259" key="2">
    <source>
        <dbReference type="Pfam" id="PF09992"/>
    </source>
</evidence>
<organism evidence="3 4">
    <name type="scientific">Clostridium thermosuccinogenes</name>
    <dbReference type="NCBI Taxonomy" id="84032"/>
    <lineage>
        <taxon>Bacteria</taxon>
        <taxon>Bacillati</taxon>
        <taxon>Bacillota</taxon>
        <taxon>Clostridia</taxon>
        <taxon>Eubacteriales</taxon>
        <taxon>Clostridiaceae</taxon>
        <taxon>Clostridium</taxon>
    </lineage>
</organism>
<keyword evidence="4" id="KW-1185">Reference proteome</keyword>
<dbReference type="EMBL" id="NIOJ01000035">
    <property type="protein sequence ID" value="PNT97595.1"/>
    <property type="molecule type" value="Genomic_DNA"/>
</dbReference>
<gene>
    <name evidence="3" type="ORF">CDQ84_12870</name>
</gene>